<proteinExistence type="inferred from homology"/>
<sequence>MADPWEECMNYAIALARKAGEVIREALREEITVMIKSSPADLVTVTDQKVENMIISSIKEKYPSHSFIGEESVAAGAGSILTDSPTWIIDPIDGTTNFVHRYFFQLSLHII</sequence>
<evidence type="ECO:0000256" key="1">
    <source>
        <dbReference type="ARBA" id="ARBA00009759"/>
    </source>
</evidence>
<feature type="binding site" evidence="4">
    <location>
        <position position="90"/>
    </location>
    <ligand>
        <name>Mg(2+)</name>
        <dbReference type="ChEBI" id="CHEBI:18420"/>
        <label>2</label>
    </ligand>
</feature>
<dbReference type="InterPro" id="IPR000760">
    <property type="entry name" value="Inositol_monophosphatase-like"/>
</dbReference>
<evidence type="ECO:0000256" key="4">
    <source>
        <dbReference type="PIRSR" id="PIRSR600760-2"/>
    </source>
</evidence>
<evidence type="ECO:0000256" key="2">
    <source>
        <dbReference type="ARBA" id="ARBA00022723"/>
    </source>
</evidence>
<dbReference type="GO" id="GO:0046872">
    <property type="term" value="F:metal ion binding"/>
    <property type="evidence" value="ECO:0007669"/>
    <property type="project" value="UniProtKB-KW"/>
</dbReference>
<dbReference type="PROSITE" id="PS00629">
    <property type="entry name" value="IMP_1"/>
    <property type="match status" value="1"/>
</dbReference>
<dbReference type="Pfam" id="PF00459">
    <property type="entry name" value="Inositol_P"/>
    <property type="match status" value="1"/>
</dbReference>
<keyword evidence="3 4" id="KW-0460">Magnesium</keyword>
<dbReference type="PANTHER" id="PTHR20854:SF26">
    <property type="entry name" value="INOSITOL MONOPHOSPHATASE 1"/>
    <property type="match status" value="1"/>
</dbReference>
<dbReference type="Gene3D" id="3.30.540.10">
    <property type="entry name" value="Fructose-1,6-Bisphosphatase, subunit A, domain 1"/>
    <property type="match status" value="1"/>
</dbReference>
<evidence type="ECO:0000256" key="3">
    <source>
        <dbReference type="ARBA" id="ARBA00022842"/>
    </source>
</evidence>
<comment type="cofactor">
    <cofactor evidence="4">
        <name>Mg(2+)</name>
        <dbReference type="ChEBI" id="CHEBI:18420"/>
    </cofactor>
</comment>
<dbReference type="AlphaFoldDB" id="A0A2D4GZJ8"/>
<dbReference type="EMBL" id="IACJ01161775">
    <property type="protein sequence ID" value="LAA65147.1"/>
    <property type="molecule type" value="Transcribed_RNA"/>
</dbReference>
<dbReference type="PRINTS" id="PR00377">
    <property type="entry name" value="IMPHPHTASES"/>
</dbReference>
<dbReference type="PANTHER" id="PTHR20854">
    <property type="entry name" value="INOSITOL MONOPHOSPHATASE"/>
    <property type="match status" value="1"/>
</dbReference>
<comment type="similarity">
    <text evidence="1">Belongs to the inositol monophosphatase superfamily.</text>
</comment>
<dbReference type="SUPFAM" id="SSF56655">
    <property type="entry name" value="Carbohydrate phosphatase"/>
    <property type="match status" value="1"/>
</dbReference>
<protein>
    <recommendedName>
        <fullName evidence="6">Inositol-phosphate phosphatase</fullName>
    </recommendedName>
</protein>
<reference evidence="5" key="2">
    <citation type="submission" date="2017-11" db="EMBL/GenBank/DDBJ databases">
        <title>Coralsnake Venomics: Analyses of Venom Gland Transcriptomes and Proteomes of Six Brazilian Taxa.</title>
        <authorList>
            <person name="Aird S.D."/>
            <person name="Jorge da Silva N."/>
            <person name="Qiu L."/>
            <person name="Villar-Briones A."/>
            <person name="Aparecida-Saddi V."/>
            <person name="Campos-Telles M.P."/>
            <person name="Grau M."/>
            <person name="Mikheyev A.S."/>
        </authorList>
    </citation>
    <scope>NUCLEOTIDE SEQUENCE</scope>
    <source>
        <tissue evidence="5">Venom_gland</tissue>
    </source>
</reference>
<keyword evidence="2 4" id="KW-0479">Metal-binding</keyword>
<feature type="binding site" evidence="4">
    <location>
        <position position="70"/>
    </location>
    <ligand>
        <name>Mg(2+)</name>
        <dbReference type="ChEBI" id="CHEBI:18420"/>
        <label>1</label>
        <note>catalytic</note>
    </ligand>
</feature>
<feature type="binding site" evidence="4">
    <location>
        <position position="93"/>
    </location>
    <ligand>
        <name>Mg(2+)</name>
        <dbReference type="ChEBI" id="CHEBI:18420"/>
        <label>2</label>
    </ligand>
</feature>
<dbReference type="InterPro" id="IPR020583">
    <property type="entry name" value="Inositol_monoP_metal-BS"/>
</dbReference>
<dbReference type="GO" id="GO:0006020">
    <property type="term" value="P:inositol metabolic process"/>
    <property type="evidence" value="ECO:0007669"/>
    <property type="project" value="TreeGrafter"/>
</dbReference>
<organism evidence="5">
    <name type="scientific">Micrurus corallinus</name>
    <name type="common">Brazilian coral snake</name>
    <dbReference type="NCBI Taxonomy" id="54390"/>
    <lineage>
        <taxon>Eukaryota</taxon>
        <taxon>Metazoa</taxon>
        <taxon>Chordata</taxon>
        <taxon>Craniata</taxon>
        <taxon>Vertebrata</taxon>
        <taxon>Euteleostomi</taxon>
        <taxon>Lepidosauria</taxon>
        <taxon>Squamata</taxon>
        <taxon>Bifurcata</taxon>
        <taxon>Unidentata</taxon>
        <taxon>Episquamata</taxon>
        <taxon>Toxicofera</taxon>
        <taxon>Serpentes</taxon>
        <taxon>Colubroidea</taxon>
        <taxon>Elapidae</taxon>
        <taxon>Elapinae</taxon>
        <taxon>Micrurus</taxon>
    </lineage>
</organism>
<reference evidence="5" key="1">
    <citation type="submission" date="2017-07" db="EMBL/GenBank/DDBJ databases">
        <authorList>
            <person name="Mikheyev A."/>
            <person name="Grau M."/>
        </authorList>
    </citation>
    <scope>NUCLEOTIDE SEQUENCE</scope>
    <source>
        <tissue evidence="5">Venom_gland</tissue>
    </source>
</reference>
<evidence type="ECO:0008006" key="6">
    <source>
        <dbReference type="Google" id="ProtNLM"/>
    </source>
</evidence>
<feature type="binding site" evidence="4">
    <location>
        <position position="92"/>
    </location>
    <ligand>
        <name>Mg(2+)</name>
        <dbReference type="ChEBI" id="CHEBI:18420"/>
        <label>1</label>
        <note>catalytic</note>
    </ligand>
</feature>
<dbReference type="GO" id="GO:0007165">
    <property type="term" value="P:signal transduction"/>
    <property type="evidence" value="ECO:0007669"/>
    <property type="project" value="TreeGrafter"/>
</dbReference>
<dbReference type="GO" id="GO:0008934">
    <property type="term" value="F:inositol monophosphate 1-phosphatase activity"/>
    <property type="evidence" value="ECO:0007669"/>
    <property type="project" value="TreeGrafter"/>
</dbReference>
<name>A0A2D4GZJ8_MICCO</name>
<accession>A0A2D4GZJ8</accession>
<dbReference type="FunFam" id="3.30.540.10:FF:000004">
    <property type="entry name" value="Inositol-1-monophosphatase"/>
    <property type="match status" value="1"/>
</dbReference>
<evidence type="ECO:0000313" key="5">
    <source>
        <dbReference type="EMBL" id="LAA65147.1"/>
    </source>
</evidence>